<dbReference type="EMBL" id="CP000113">
    <property type="protein sequence ID" value="ABF88205.1"/>
    <property type="molecule type" value="Genomic_DNA"/>
</dbReference>
<dbReference type="KEGG" id="mxa:MXAN_1353"/>
<accession>Q1DCL3</accession>
<feature type="region of interest" description="Disordered" evidence="1">
    <location>
        <begin position="95"/>
        <end position="193"/>
    </location>
</feature>
<organism evidence="2 3">
    <name type="scientific">Myxococcus xanthus (strain DK1622)</name>
    <dbReference type="NCBI Taxonomy" id="246197"/>
    <lineage>
        <taxon>Bacteria</taxon>
        <taxon>Pseudomonadati</taxon>
        <taxon>Myxococcota</taxon>
        <taxon>Myxococcia</taxon>
        <taxon>Myxococcales</taxon>
        <taxon>Cystobacterineae</taxon>
        <taxon>Myxococcaceae</taxon>
        <taxon>Myxococcus</taxon>
    </lineage>
</organism>
<dbReference type="HOGENOM" id="CLU_616527_0_0_7"/>
<name>Q1DCL3_MYXXD</name>
<dbReference type="AlphaFoldDB" id="Q1DCL3"/>
<feature type="compositionally biased region" description="Polar residues" evidence="1">
    <location>
        <begin position="1"/>
        <end position="11"/>
    </location>
</feature>
<evidence type="ECO:0000313" key="3">
    <source>
        <dbReference type="Proteomes" id="UP000002402"/>
    </source>
</evidence>
<evidence type="ECO:0000313" key="2">
    <source>
        <dbReference type="EMBL" id="ABF88205.1"/>
    </source>
</evidence>
<proteinExistence type="predicted"/>
<feature type="compositionally biased region" description="Low complexity" evidence="1">
    <location>
        <begin position="140"/>
        <end position="155"/>
    </location>
</feature>
<keyword evidence="3" id="KW-1185">Reference proteome</keyword>
<gene>
    <name evidence="2" type="ordered locus">MXAN_1353</name>
</gene>
<feature type="region of interest" description="Disordered" evidence="1">
    <location>
        <begin position="1"/>
        <end position="48"/>
    </location>
</feature>
<feature type="compositionally biased region" description="Basic and acidic residues" evidence="1">
    <location>
        <begin position="21"/>
        <end position="33"/>
    </location>
</feature>
<sequence>MPRALQPSSRVTPVCACRSGADGRPEDASRGDVSRMSLPASGRRPGLASERAGLPRALYARRTKLRLPTMRSAPSLPLLVFALVGDVQARPAEGAPLAAVPSQPRASGAEASKARVPSAGSSKASAPSQPGAPASGGGAPARVPSGTAPATASAPAEPPGAPPRNPAPDTSWAQPGQVPAPARNEAPDDAAWESFPGATAVPEEEDAATLPQLPEVPPLVPVDEAAIPAPRPPPAPVRPPPVPNRVSLLGAQTVGAGGMAVGLALGFPIVSARVAVGVHRRVDVLAGVDSAYGLMSELRVGARWMVLDGGPRWSVGVAVEGSHAFFLRPASVEDRGARYYSGRRNWNVLPGIVGNLQLPGARSPRLFLDVRYLMALDTEPIQGVPLGGLPPDVELSGAFPVRLGAEIPVSEKTSYALTIGGDIRTRPDETDFMPVITFGVVTGF</sequence>
<dbReference type="Proteomes" id="UP000002402">
    <property type="component" value="Chromosome"/>
</dbReference>
<protein>
    <submittedName>
        <fullName evidence="2">Uncharacterized protein</fullName>
    </submittedName>
</protein>
<feature type="compositionally biased region" description="Pro residues" evidence="1">
    <location>
        <begin position="156"/>
        <end position="166"/>
    </location>
</feature>
<reference evidence="2 3" key="1">
    <citation type="journal article" date="2006" name="Proc. Natl. Acad. Sci. U.S.A.">
        <title>Evolution of sensory complexity recorded in a myxobacterial genome.</title>
        <authorList>
            <person name="Goldman B.S."/>
            <person name="Nierman W.C."/>
            <person name="Kaiser D."/>
            <person name="Slater S.C."/>
            <person name="Durkin A.S."/>
            <person name="Eisen J.A."/>
            <person name="Ronning C.M."/>
            <person name="Barbazuk W.B."/>
            <person name="Blanchard M."/>
            <person name="Field C."/>
            <person name="Halling C."/>
            <person name="Hinkle G."/>
            <person name="Iartchuk O."/>
            <person name="Kim H.S."/>
            <person name="Mackenzie C."/>
            <person name="Madupu R."/>
            <person name="Miller N."/>
            <person name="Shvartsbeyn A."/>
            <person name="Sullivan S.A."/>
            <person name="Vaudin M."/>
            <person name="Wiegand R."/>
            <person name="Kaplan H.B."/>
        </authorList>
    </citation>
    <scope>NUCLEOTIDE SEQUENCE [LARGE SCALE GENOMIC DNA]</scope>
    <source>
        <strain evidence="3">DK1622</strain>
    </source>
</reference>
<feature type="compositionally biased region" description="Low complexity" evidence="1">
    <location>
        <begin position="117"/>
        <end position="133"/>
    </location>
</feature>
<evidence type="ECO:0000256" key="1">
    <source>
        <dbReference type="SAM" id="MobiDB-lite"/>
    </source>
</evidence>
<dbReference type="STRING" id="246197.MXAN_1353"/>
<dbReference type="EnsemblBacteria" id="ABF88205">
    <property type="protein sequence ID" value="ABF88205"/>
    <property type="gene ID" value="MXAN_1353"/>
</dbReference>